<dbReference type="InterPro" id="IPR036768">
    <property type="entry name" value="PolIII_chi_sf"/>
</dbReference>
<comment type="caution">
    <text evidence="1">The sequence shown here is derived from an EMBL/GenBank/DDBJ whole genome shotgun (WGS) entry which is preliminary data.</text>
</comment>
<dbReference type="GO" id="GO:0003887">
    <property type="term" value="F:DNA-directed DNA polymerase activity"/>
    <property type="evidence" value="ECO:0007669"/>
    <property type="project" value="InterPro"/>
</dbReference>
<organism evidence="1 2">
    <name type="scientific">Roseibium polysiphoniae</name>
    <dbReference type="NCBI Taxonomy" id="2571221"/>
    <lineage>
        <taxon>Bacteria</taxon>
        <taxon>Pseudomonadati</taxon>
        <taxon>Pseudomonadota</taxon>
        <taxon>Alphaproteobacteria</taxon>
        <taxon>Hyphomicrobiales</taxon>
        <taxon>Stappiaceae</taxon>
        <taxon>Roseibium</taxon>
    </lineage>
</organism>
<proteinExistence type="predicted"/>
<dbReference type="NCBIfam" id="NF004347">
    <property type="entry name" value="PRK05728.1-4"/>
    <property type="match status" value="1"/>
</dbReference>
<dbReference type="PANTHER" id="PTHR38767">
    <property type="entry name" value="DNA POLYMERASE III SUBUNIT CHI"/>
    <property type="match status" value="1"/>
</dbReference>
<name>A0A944GS92_9HYPH</name>
<dbReference type="SUPFAM" id="SSF102400">
    <property type="entry name" value="DNA polymerase III chi subunit"/>
    <property type="match status" value="1"/>
</dbReference>
<evidence type="ECO:0000313" key="1">
    <source>
        <dbReference type="EMBL" id="MBS8259165.1"/>
    </source>
</evidence>
<evidence type="ECO:0000313" key="2">
    <source>
        <dbReference type="Proteomes" id="UP000705379"/>
    </source>
</evidence>
<sequence>MTVDVLFYHLMHQSLEAALPALLQKCLERDWRVVVQAGSQQRCEALNAHLWTFQDDSFLPHGTRSDGFAEQQPIYLTSEADNPNAADVRFLVDRAAPPPLAGYQRAVYMFDGNDPEALGDARQRWKDAKSEGFQVTYWQQRENGGWERKA</sequence>
<dbReference type="GO" id="GO:0003677">
    <property type="term" value="F:DNA binding"/>
    <property type="evidence" value="ECO:0007669"/>
    <property type="project" value="InterPro"/>
</dbReference>
<dbReference type="Gene3D" id="3.40.50.10110">
    <property type="entry name" value="DNA polymerase III subunit chi"/>
    <property type="match status" value="1"/>
</dbReference>
<dbReference type="Pfam" id="PF04364">
    <property type="entry name" value="DNA_pol3_chi"/>
    <property type="match status" value="1"/>
</dbReference>
<dbReference type="GO" id="GO:0006260">
    <property type="term" value="P:DNA replication"/>
    <property type="evidence" value="ECO:0007669"/>
    <property type="project" value="InterPro"/>
</dbReference>
<accession>A0A944GS92</accession>
<dbReference type="EMBL" id="QTKU01000001">
    <property type="protein sequence ID" value="MBS8259165.1"/>
    <property type="molecule type" value="Genomic_DNA"/>
</dbReference>
<dbReference type="AlphaFoldDB" id="A0A944GS92"/>
<dbReference type="RefSeq" id="WP_213214828.1">
    <property type="nucleotide sequence ID" value="NZ_QTKU01000001.1"/>
</dbReference>
<protein>
    <submittedName>
        <fullName evidence="1">DNA polymerase III subunit chi</fullName>
    </submittedName>
</protein>
<dbReference type="InterPro" id="IPR007459">
    <property type="entry name" value="DNA_pol3_chi"/>
</dbReference>
<reference evidence="1" key="1">
    <citation type="submission" date="2018-08" db="EMBL/GenBank/DDBJ databases">
        <authorList>
            <person name="Jin W."/>
            <person name="Wang H."/>
            <person name="Yang Y."/>
            <person name="Li M."/>
            <person name="Liu J."/>
        </authorList>
    </citation>
    <scope>NUCLEOTIDE SEQUENCE</scope>
    <source>
        <strain evidence="1">AESS21</strain>
    </source>
</reference>
<gene>
    <name evidence="1" type="ORF">DYI23_02935</name>
</gene>
<reference evidence="1" key="2">
    <citation type="journal article" date="2021" name="Microorganisms">
        <title>Bacterial Dimethylsulfoniopropionate Biosynthesis in the East China Sea.</title>
        <authorList>
            <person name="Liu J."/>
            <person name="Zhang Y."/>
            <person name="Liu J."/>
            <person name="Zhong H."/>
            <person name="Williams B.T."/>
            <person name="Zheng Y."/>
            <person name="Curson A.R.J."/>
            <person name="Sun C."/>
            <person name="Sun H."/>
            <person name="Song D."/>
            <person name="Wagner Mackenzie B."/>
            <person name="Bermejo Martinez A."/>
            <person name="Todd J.D."/>
            <person name="Zhang X.H."/>
        </authorList>
    </citation>
    <scope>NUCLEOTIDE SEQUENCE</scope>
    <source>
        <strain evidence="1">AESS21</strain>
    </source>
</reference>
<dbReference type="GO" id="GO:0032298">
    <property type="term" value="P:positive regulation of DNA-templated DNA replication initiation"/>
    <property type="evidence" value="ECO:0007669"/>
    <property type="project" value="TreeGrafter"/>
</dbReference>
<dbReference type="Proteomes" id="UP000705379">
    <property type="component" value="Unassembled WGS sequence"/>
</dbReference>
<dbReference type="PANTHER" id="PTHR38767:SF1">
    <property type="entry name" value="DNA POLYMERASE III SUBUNIT CHI"/>
    <property type="match status" value="1"/>
</dbReference>